<reference evidence="2" key="1">
    <citation type="journal article" date="2015" name="Proc. Natl. Acad. Sci. U.S.A.">
        <title>Genome sequencing of adzuki bean (Vigna angularis) provides insight into high starch and low fat accumulation and domestication.</title>
        <authorList>
            <person name="Yang K."/>
            <person name="Tian Z."/>
            <person name="Chen C."/>
            <person name="Luo L."/>
            <person name="Zhao B."/>
            <person name="Wang Z."/>
            <person name="Yu L."/>
            <person name="Li Y."/>
            <person name="Sun Y."/>
            <person name="Li W."/>
            <person name="Chen Y."/>
            <person name="Li Y."/>
            <person name="Zhang Y."/>
            <person name="Ai D."/>
            <person name="Zhao J."/>
            <person name="Shang C."/>
            <person name="Ma Y."/>
            <person name="Wu B."/>
            <person name="Wang M."/>
            <person name="Gao L."/>
            <person name="Sun D."/>
            <person name="Zhang P."/>
            <person name="Guo F."/>
            <person name="Wang W."/>
            <person name="Li Y."/>
            <person name="Wang J."/>
            <person name="Varshney R.K."/>
            <person name="Wang J."/>
            <person name="Ling H.Q."/>
            <person name="Wan P."/>
        </authorList>
    </citation>
    <scope>NUCLEOTIDE SEQUENCE</scope>
    <source>
        <strain evidence="2">cv. Jingnong 6</strain>
    </source>
</reference>
<evidence type="ECO:0000313" key="2">
    <source>
        <dbReference type="Proteomes" id="UP000053144"/>
    </source>
</evidence>
<sequence length="79" mass="8973">MFTDLESTLRMAQFGTKRCVLQLLHLSHVRGAGDNSDRGRRQQPRLVGVVFHQGRFQEYRAKRSVLSSTPSPKKCRSAS</sequence>
<proteinExistence type="predicted"/>
<evidence type="ECO:0000313" key="1">
    <source>
        <dbReference type="EMBL" id="KOM30001.1"/>
    </source>
</evidence>
<accession>A0A0L9THR5</accession>
<name>A0A0L9THR5_PHAAN</name>
<dbReference type="Proteomes" id="UP000053144">
    <property type="component" value="Unassembled WGS sequence"/>
</dbReference>
<gene>
    <name evidence="1" type="ORF">LR48_Vigan845s002900</name>
</gene>
<dbReference type="Gramene" id="KOM30001">
    <property type="protein sequence ID" value="KOM30001"/>
    <property type="gene ID" value="LR48_Vigan845s002900"/>
</dbReference>
<protein>
    <submittedName>
        <fullName evidence="1">Uncharacterized protein</fullName>
    </submittedName>
</protein>
<dbReference type="AlphaFoldDB" id="A0A0L9THR5"/>
<dbReference type="EMBL" id="KQ258559">
    <property type="protein sequence ID" value="KOM30001.1"/>
    <property type="molecule type" value="Genomic_DNA"/>
</dbReference>
<organism evidence="1 2">
    <name type="scientific">Phaseolus angularis</name>
    <name type="common">Azuki bean</name>
    <name type="synonym">Vigna angularis</name>
    <dbReference type="NCBI Taxonomy" id="3914"/>
    <lineage>
        <taxon>Eukaryota</taxon>
        <taxon>Viridiplantae</taxon>
        <taxon>Streptophyta</taxon>
        <taxon>Embryophyta</taxon>
        <taxon>Tracheophyta</taxon>
        <taxon>Spermatophyta</taxon>
        <taxon>Magnoliopsida</taxon>
        <taxon>eudicotyledons</taxon>
        <taxon>Gunneridae</taxon>
        <taxon>Pentapetalae</taxon>
        <taxon>rosids</taxon>
        <taxon>fabids</taxon>
        <taxon>Fabales</taxon>
        <taxon>Fabaceae</taxon>
        <taxon>Papilionoideae</taxon>
        <taxon>50 kb inversion clade</taxon>
        <taxon>NPAAA clade</taxon>
        <taxon>indigoferoid/millettioid clade</taxon>
        <taxon>Phaseoleae</taxon>
        <taxon>Vigna</taxon>
    </lineage>
</organism>